<feature type="chain" id="PRO_5042006201" description="Peptidase A1 domain-containing protein" evidence="3">
    <location>
        <begin position="23"/>
        <end position="468"/>
    </location>
</feature>
<dbReference type="AlphaFoldDB" id="A0AAD4X692"/>
<dbReference type="Pfam" id="PF14543">
    <property type="entry name" value="TAXi_N"/>
    <property type="match status" value="1"/>
</dbReference>
<comment type="similarity">
    <text evidence="1">Belongs to the peptidase A1 family.</text>
</comment>
<dbReference type="SUPFAM" id="SSF50630">
    <property type="entry name" value="Acid proteases"/>
    <property type="match status" value="1"/>
</dbReference>
<dbReference type="InterPro" id="IPR033121">
    <property type="entry name" value="PEPTIDASE_A1"/>
</dbReference>
<dbReference type="Gene3D" id="2.40.70.10">
    <property type="entry name" value="Acid Proteases"/>
    <property type="match status" value="2"/>
</dbReference>
<dbReference type="PANTHER" id="PTHR13683:SF768">
    <property type="entry name" value="EUKARYOTIC ASPARTYL PROTEASE FAMILY PROTEIN"/>
    <property type="match status" value="1"/>
</dbReference>
<sequence length="468" mass="51623">MGIPGLIFFYVLLLFSSVFVNGEGGLAFKVTHKFGSEANRSLKDLLVHDKNRHGRRLVDIDIPLGGDGKATGTGLYYTKLAIGSPPKDYFLQVDTGRDVSWVNCAQCSPCSPTYTANDLTLKQYDPEHSSTARIVPCSDGFCTKFNKDPMANLGCFFSNNVCEYDIAYKDGSGSAGYIVQDIIGFDLVTGNLRTTIGNANILFGCGMKQTGNFAPYSNAGLDGLIGFGASSKFFAHCLDGKNGGGIFAIGDYINLFNIFFRPHYNVNMKSIQVGNTVVDISKFEARDGKGTHIDSGTTLAYLPGPIFDPLRQLILTSQPNLSIQLSKDLFECFHFNKRFCFHGLYAKIPLYRENQWYCLGWQDNRKVKSDLIVLGGNARLVLYDLENQVLGLSDFNCKILISEFFSRSSTIGLKDEVSGAVIQVGLHDLSSTPARNHTNISSSPARNHMDFGRVIKLLLLSFMLYNYI</sequence>
<feature type="domain" description="Peptidase A1" evidence="4">
    <location>
        <begin position="76"/>
        <end position="468"/>
    </location>
</feature>
<dbReference type="Proteomes" id="UP001202328">
    <property type="component" value="Unassembled WGS sequence"/>
</dbReference>
<dbReference type="EMBL" id="JAJJMB010015535">
    <property type="protein sequence ID" value="KAI3853703.1"/>
    <property type="molecule type" value="Genomic_DNA"/>
</dbReference>
<evidence type="ECO:0000313" key="5">
    <source>
        <dbReference type="EMBL" id="KAI3853703.1"/>
    </source>
</evidence>
<name>A0AAD4X692_9MAGN</name>
<dbReference type="InterPro" id="IPR001461">
    <property type="entry name" value="Aspartic_peptidase_A1"/>
</dbReference>
<evidence type="ECO:0000256" key="2">
    <source>
        <dbReference type="PIRSR" id="PIRSR601461-1"/>
    </source>
</evidence>
<keyword evidence="3" id="KW-0732">Signal</keyword>
<dbReference type="InterPro" id="IPR032799">
    <property type="entry name" value="TAXi_C"/>
</dbReference>
<evidence type="ECO:0000259" key="4">
    <source>
        <dbReference type="PROSITE" id="PS51767"/>
    </source>
</evidence>
<evidence type="ECO:0000256" key="3">
    <source>
        <dbReference type="SAM" id="SignalP"/>
    </source>
</evidence>
<evidence type="ECO:0000256" key="1">
    <source>
        <dbReference type="ARBA" id="ARBA00007447"/>
    </source>
</evidence>
<feature type="signal peptide" evidence="3">
    <location>
        <begin position="1"/>
        <end position="22"/>
    </location>
</feature>
<gene>
    <name evidence="5" type="ORF">MKW98_025220</name>
</gene>
<protein>
    <recommendedName>
        <fullName evidence="4">Peptidase A1 domain-containing protein</fullName>
    </recommendedName>
</protein>
<dbReference type="PROSITE" id="PS51767">
    <property type="entry name" value="PEPTIDASE_A1"/>
    <property type="match status" value="1"/>
</dbReference>
<dbReference type="PANTHER" id="PTHR13683">
    <property type="entry name" value="ASPARTYL PROTEASES"/>
    <property type="match status" value="1"/>
</dbReference>
<accession>A0AAD4X692</accession>
<feature type="active site" evidence="2">
    <location>
        <position position="94"/>
    </location>
</feature>
<evidence type="ECO:0000313" key="6">
    <source>
        <dbReference type="Proteomes" id="UP001202328"/>
    </source>
</evidence>
<feature type="active site" evidence="2">
    <location>
        <position position="294"/>
    </location>
</feature>
<dbReference type="InterPro" id="IPR021109">
    <property type="entry name" value="Peptidase_aspartic_dom_sf"/>
</dbReference>
<dbReference type="GO" id="GO:0006508">
    <property type="term" value="P:proteolysis"/>
    <property type="evidence" value="ECO:0007669"/>
    <property type="project" value="InterPro"/>
</dbReference>
<organism evidence="5 6">
    <name type="scientific">Papaver atlanticum</name>
    <dbReference type="NCBI Taxonomy" id="357466"/>
    <lineage>
        <taxon>Eukaryota</taxon>
        <taxon>Viridiplantae</taxon>
        <taxon>Streptophyta</taxon>
        <taxon>Embryophyta</taxon>
        <taxon>Tracheophyta</taxon>
        <taxon>Spermatophyta</taxon>
        <taxon>Magnoliopsida</taxon>
        <taxon>Ranunculales</taxon>
        <taxon>Papaveraceae</taxon>
        <taxon>Papaveroideae</taxon>
        <taxon>Papaver</taxon>
    </lineage>
</organism>
<dbReference type="Pfam" id="PF14541">
    <property type="entry name" value="TAXi_C"/>
    <property type="match status" value="1"/>
</dbReference>
<comment type="caution">
    <text evidence="5">The sequence shown here is derived from an EMBL/GenBank/DDBJ whole genome shotgun (WGS) entry which is preliminary data.</text>
</comment>
<proteinExistence type="inferred from homology"/>
<reference evidence="5" key="1">
    <citation type="submission" date="2022-04" db="EMBL/GenBank/DDBJ databases">
        <title>A functionally conserved STORR gene fusion in Papaver species that diverged 16.8 million years ago.</title>
        <authorList>
            <person name="Catania T."/>
        </authorList>
    </citation>
    <scope>NUCLEOTIDE SEQUENCE</scope>
    <source>
        <strain evidence="5">S-188037</strain>
    </source>
</reference>
<dbReference type="InterPro" id="IPR032861">
    <property type="entry name" value="TAXi_N"/>
</dbReference>
<dbReference type="GO" id="GO:0004190">
    <property type="term" value="F:aspartic-type endopeptidase activity"/>
    <property type="evidence" value="ECO:0007669"/>
    <property type="project" value="InterPro"/>
</dbReference>
<keyword evidence="6" id="KW-1185">Reference proteome</keyword>